<dbReference type="OrthoDB" id="5073886at2"/>
<dbReference type="EMBL" id="SGXT01000014">
    <property type="protein sequence ID" value="RZT60923.1"/>
    <property type="molecule type" value="Genomic_DNA"/>
</dbReference>
<dbReference type="AlphaFoldDB" id="A0A4Q7TKH7"/>
<gene>
    <name evidence="1" type="ORF">EV140_1448</name>
</gene>
<dbReference type="RefSeq" id="WP_130282456.1">
    <property type="nucleotide sequence ID" value="NZ_SGXT01000014.1"/>
</dbReference>
<sequence>MSKGASKTSTSPVKTRFAVMALIAPLVLLTLGCSEMDATEPAPVATSERHGAELRAACLTERGWDVVVAPDNAVAAEIPADQMDVYVRDSEECGEGLAPDRQSFTTEQWGEWYALAIEAADCLADEGFAVDDRPSLQAFTDANGDWSPHIALFEAGLISSSQIENLRETCPQPIYYG</sequence>
<organism evidence="1 2">
    <name type="scientific">Microcella alkaliphila</name>
    <dbReference type="NCBI Taxonomy" id="279828"/>
    <lineage>
        <taxon>Bacteria</taxon>
        <taxon>Bacillati</taxon>
        <taxon>Actinomycetota</taxon>
        <taxon>Actinomycetes</taxon>
        <taxon>Micrococcales</taxon>
        <taxon>Microbacteriaceae</taxon>
        <taxon>Microcella</taxon>
    </lineage>
</organism>
<evidence type="ECO:0008006" key="3">
    <source>
        <dbReference type="Google" id="ProtNLM"/>
    </source>
</evidence>
<comment type="caution">
    <text evidence="1">The sequence shown here is derived from an EMBL/GenBank/DDBJ whole genome shotgun (WGS) entry which is preliminary data.</text>
</comment>
<proteinExistence type="predicted"/>
<keyword evidence="2" id="KW-1185">Reference proteome</keyword>
<protein>
    <recommendedName>
        <fullName evidence="3">Lipoprotein</fullName>
    </recommendedName>
</protein>
<dbReference type="PROSITE" id="PS51257">
    <property type="entry name" value="PROKAR_LIPOPROTEIN"/>
    <property type="match status" value="1"/>
</dbReference>
<evidence type="ECO:0000313" key="1">
    <source>
        <dbReference type="EMBL" id="RZT60923.1"/>
    </source>
</evidence>
<reference evidence="1 2" key="1">
    <citation type="journal article" date="2015" name="Stand. Genomic Sci.">
        <title>Genomic Encyclopedia of Bacterial and Archaeal Type Strains, Phase III: the genomes of soil and plant-associated and newly described type strains.</title>
        <authorList>
            <person name="Whitman W.B."/>
            <person name="Woyke T."/>
            <person name="Klenk H.P."/>
            <person name="Zhou Y."/>
            <person name="Lilburn T.G."/>
            <person name="Beck B.J."/>
            <person name="De Vos P."/>
            <person name="Vandamme P."/>
            <person name="Eisen J.A."/>
            <person name="Garrity G."/>
            <person name="Hugenholtz P."/>
            <person name="Kyrpides N.C."/>
        </authorList>
    </citation>
    <scope>NUCLEOTIDE SEQUENCE [LARGE SCALE GENOMIC DNA]</scope>
    <source>
        <strain evidence="1 2">AC4r</strain>
    </source>
</reference>
<dbReference type="Proteomes" id="UP000292408">
    <property type="component" value="Unassembled WGS sequence"/>
</dbReference>
<name>A0A4Q7TKH7_9MICO</name>
<accession>A0A4Q7TKH7</accession>
<evidence type="ECO:0000313" key="2">
    <source>
        <dbReference type="Proteomes" id="UP000292408"/>
    </source>
</evidence>